<sequence>MSNLPNSNDFLNYKSYIPSCWSCFTFLITCCIPNLFLSICCMKKGKLVQQAWREKIALCSIIFFVCLCLGFIAFGMRLSLCPTERMTNVYSYNNLTTGETNITWRKDILIYGKLYPFDEIARFLKIVYNISLTSDYEGANLSPLFDADVSHACSVYPIARASKCAVVNPYYSAETISSTCIPIQQLNNWYTSNNWLEFNWRDIQLASNGQPSFLVLSDFVLDIRSYQSLDEKPFGDRVDNVIKQAIGQDATYLFSAWQDTRAAWQCVLARYTTGVISNDTMGCIAYDIIINFFLSLILALLGVKLLLAIWFHWFMSHWLIEQGKHSRRILSWGSITGGSSVPKQHRASNSFSFDTMNSQQPFNHSHGSIVDNEPCYTILFVTCYSEGMDSIKNTLDSLADTTYSTKHKLLFIVVDGIITGEGNNKPTSDICLSLLTPLNDNNMHQDGKECEYEAVADGWKQKNKARVYMGYYRSLPALVVIKSGTEHEKGKTKAGNRGKRDSQMILMSFFKKVLFYEKFTELEYEMFWKMSRLMKKGVTPDKFELVLMVDADTKVAPDCITHMVSAMKNDITVMGVCGETKIANKSESWVTAIQVFEYFVSHHYAKAFESVFGGVTCLPGCFSMYRIKAPKQDRWVPILSSPEIIEQFNVSSVDTLHAKNLLLLGEDRFLTTLMLRTFPRRQMILVPQAKSKTVVPNSFKVLLSQRRRWINSTIHNLMELVFVSELCGIACLSMQFVVALDLLSSVVLPAATLLIFFFFIDLIFTHSAQYQTLVILLAAVGTPALLVIFTAKRMTYIGWMIVYIFAFPIWNFVMPIYSFWHFDDFSWGETRRVVGEKEEDSNSDPMCALYSEKAQKKYWHVWESERLSRLKHRTHSMDTKGNTGKKQVNSYLSAVTRPERKRVTSYSYHLGYY</sequence>
<evidence type="ECO:0000259" key="11">
    <source>
        <dbReference type="Pfam" id="PF22997"/>
    </source>
</evidence>
<evidence type="ECO:0000256" key="1">
    <source>
        <dbReference type="ARBA" id="ARBA00004651"/>
    </source>
</evidence>
<feature type="transmembrane region" description="Helical" evidence="10">
    <location>
        <begin position="772"/>
        <end position="791"/>
    </location>
</feature>
<reference evidence="12 13" key="1">
    <citation type="journal article" date="2016" name="Proc. Natl. Acad. Sci. U.S.A.">
        <title>Lipid metabolic changes in an early divergent fungus govern the establishment of a mutualistic symbiosis with endobacteria.</title>
        <authorList>
            <person name="Lastovetsky O.A."/>
            <person name="Gaspar M.L."/>
            <person name="Mondo S.J."/>
            <person name="LaButti K.M."/>
            <person name="Sandor L."/>
            <person name="Grigoriev I.V."/>
            <person name="Henry S.A."/>
            <person name="Pawlowska T.E."/>
        </authorList>
    </citation>
    <scope>NUCLEOTIDE SEQUENCE [LARGE SCALE GENOMIC DNA]</scope>
    <source>
        <strain evidence="12 13">ATCC 11559</strain>
    </source>
</reference>
<name>A0A1X0S114_RHIZD</name>
<dbReference type="GO" id="GO:0004100">
    <property type="term" value="F:chitin synthase activity"/>
    <property type="evidence" value="ECO:0007669"/>
    <property type="project" value="UniProtKB-EC"/>
</dbReference>
<feature type="transmembrane region" description="Helical" evidence="10">
    <location>
        <begin position="746"/>
        <end position="765"/>
    </location>
</feature>
<evidence type="ECO:0000256" key="2">
    <source>
        <dbReference type="ARBA" id="ARBA00012543"/>
    </source>
</evidence>
<evidence type="ECO:0000313" key="12">
    <source>
        <dbReference type="EMBL" id="ORE17838.1"/>
    </source>
</evidence>
<dbReference type="AlphaFoldDB" id="A0A1X0S114"/>
<dbReference type="OMA" id="TMGCIAY"/>
<feature type="transmembrane region" description="Helical" evidence="10">
    <location>
        <begin position="288"/>
        <end position="314"/>
    </location>
</feature>
<dbReference type="EC" id="2.4.1.16" evidence="2"/>
<dbReference type="PANTHER" id="PTHR22914:SF41">
    <property type="entry name" value="CHITIN SYNTHASE 7"/>
    <property type="match status" value="1"/>
</dbReference>
<dbReference type="SUPFAM" id="SSF55856">
    <property type="entry name" value="Cytochrome b5-like heme/steroid binding domain"/>
    <property type="match status" value="1"/>
</dbReference>
<dbReference type="EMBL" id="KV921345">
    <property type="protein sequence ID" value="ORE17838.1"/>
    <property type="molecule type" value="Genomic_DNA"/>
</dbReference>
<keyword evidence="6 10" id="KW-0812">Transmembrane</keyword>
<dbReference type="SUPFAM" id="SSF53448">
    <property type="entry name" value="Nucleotide-diphospho-sugar transferases"/>
    <property type="match status" value="1"/>
</dbReference>
<evidence type="ECO:0000256" key="5">
    <source>
        <dbReference type="ARBA" id="ARBA00022679"/>
    </source>
</evidence>
<proteinExistence type="predicted"/>
<dbReference type="InterPro" id="IPR029044">
    <property type="entry name" value="Nucleotide-diphossugar_trans"/>
</dbReference>
<dbReference type="InterPro" id="IPR054295">
    <property type="entry name" value="CHS4-like_dom"/>
</dbReference>
<evidence type="ECO:0000256" key="9">
    <source>
        <dbReference type="ARBA" id="ARBA00023180"/>
    </source>
</evidence>
<protein>
    <recommendedName>
        <fullName evidence="2">chitin synthase</fullName>
        <ecNumber evidence="2">2.4.1.16</ecNumber>
    </recommendedName>
</protein>
<feature type="transmembrane region" description="Helical" evidence="10">
    <location>
        <begin position="56"/>
        <end position="76"/>
    </location>
</feature>
<feature type="domain" description="Chitin synthase 4-like" evidence="11">
    <location>
        <begin position="198"/>
        <end position="274"/>
    </location>
</feature>
<dbReference type="Gene3D" id="3.90.550.10">
    <property type="entry name" value="Spore Coat Polysaccharide Biosynthesis Protein SpsA, Chain A"/>
    <property type="match status" value="1"/>
</dbReference>
<keyword evidence="5" id="KW-0808">Transferase</keyword>
<gene>
    <name evidence="12" type="ORF">BCV71DRAFT_180750</name>
</gene>
<dbReference type="PANTHER" id="PTHR22914">
    <property type="entry name" value="CHITIN SYNTHASE"/>
    <property type="match status" value="1"/>
</dbReference>
<feature type="transmembrane region" description="Helical" evidence="10">
    <location>
        <begin position="16"/>
        <end position="36"/>
    </location>
</feature>
<feature type="transmembrane region" description="Helical" evidence="10">
    <location>
        <begin position="797"/>
        <end position="822"/>
    </location>
</feature>
<accession>A0A1X0S114</accession>
<evidence type="ECO:0000256" key="10">
    <source>
        <dbReference type="SAM" id="Phobius"/>
    </source>
</evidence>
<dbReference type="Proteomes" id="UP000242381">
    <property type="component" value="Unassembled WGS sequence"/>
</dbReference>
<dbReference type="GO" id="GO:0030428">
    <property type="term" value="C:cell septum"/>
    <property type="evidence" value="ECO:0007669"/>
    <property type="project" value="TreeGrafter"/>
</dbReference>
<evidence type="ECO:0000256" key="4">
    <source>
        <dbReference type="ARBA" id="ARBA00022676"/>
    </source>
</evidence>
<keyword evidence="4" id="KW-0328">Glycosyltransferase</keyword>
<keyword evidence="3" id="KW-1003">Cell membrane</keyword>
<dbReference type="GO" id="GO:0005886">
    <property type="term" value="C:plasma membrane"/>
    <property type="evidence" value="ECO:0007669"/>
    <property type="project" value="UniProtKB-SubCell"/>
</dbReference>
<dbReference type="Pfam" id="PF03142">
    <property type="entry name" value="Chitin_synth_2"/>
    <property type="match status" value="1"/>
</dbReference>
<evidence type="ECO:0000256" key="8">
    <source>
        <dbReference type="ARBA" id="ARBA00023136"/>
    </source>
</evidence>
<evidence type="ECO:0000313" key="13">
    <source>
        <dbReference type="Proteomes" id="UP000242381"/>
    </source>
</evidence>
<dbReference type="Pfam" id="PF22997">
    <property type="entry name" value="CHS4"/>
    <property type="match status" value="1"/>
</dbReference>
<dbReference type="InterPro" id="IPR036400">
    <property type="entry name" value="Cyt_B5-like_heme/steroid_sf"/>
</dbReference>
<evidence type="ECO:0000256" key="6">
    <source>
        <dbReference type="ARBA" id="ARBA00022692"/>
    </source>
</evidence>
<comment type="subcellular location">
    <subcellularLocation>
        <location evidence="1">Cell membrane</location>
        <topology evidence="1">Multi-pass membrane protein</topology>
    </subcellularLocation>
</comment>
<keyword evidence="9" id="KW-0325">Glycoprotein</keyword>
<evidence type="ECO:0000256" key="3">
    <source>
        <dbReference type="ARBA" id="ARBA00022475"/>
    </source>
</evidence>
<dbReference type="VEuPathDB" id="FungiDB:BCV72DRAFT_324284"/>
<keyword evidence="8 10" id="KW-0472">Membrane</keyword>
<dbReference type="InterPro" id="IPR004835">
    <property type="entry name" value="Chitin_synth"/>
</dbReference>
<dbReference type="GO" id="GO:0006031">
    <property type="term" value="P:chitin biosynthetic process"/>
    <property type="evidence" value="ECO:0007669"/>
    <property type="project" value="TreeGrafter"/>
</dbReference>
<dbReference type="CDD" id="cd04190">
    <property type="entry name" value="Chitin_synth_C"/>
    <property type="match status" value="1"/>
</dbReference>
<organism evidence="12 13">
    <name type="scientific">Rhizopus microsporus</name>
    <dbReference type="NCBI Taxonomy" id="58291"/>
    <lineage>
        <taxon>Eukaryota</taxon>
        <taxon>Fungi</taxon>
        <taxon>Fungi incertae sedis</taxon>
        <taxon>Mucoromycota</taxon>
        <taxon>Mucoromycotina</taxon>
        <taxon>Mucoromycetes</taxon>
        <taxon>Mucorales</taxon>
        <taxon>Mucorineae</taxon>
        <taxon>Rhizopodaceae</taxon>
        <taxon>Rhizopus</taxon>
    </lineage>
</organism>
<evidence type="ECO:0000256" key="7">
    <source>
        <dbReference type="ARBA" id="ARBA00022989"/>
    </source>
</evidence>
<keyword evidence="7 10" id="KW-1133">Transmembrane helix</keyword>